<feature type="transmembrane region" description="Helical" evidence="8">
    <location>
        <begin position="232"/>
        <end position="258"/>
    </location>
</feature>
<name>A0A0W0WNF3_9GAMM</name>
<evidence type="ECO:0000256" key="7">
    <source>
        <dbReference type="ARBA" id="ARBA00023136"/>
    </source>
</evidence>
<protein>
    <submittedName>
        <fullName evidence="9">C4-dicarboxylate transport protein</fullName>
    </submittedName>
</protein>
<dbReference type="SUPFAM" id="SSF118215">
    <property type="entry name" value="Proton glutamate symport protein"/>
    <property type="match status" value="1"/>
</dbReference>
<feature type="transmembrane region" description="Helical" evidence="8">
    <location>
        <begin position="303"/>
        <end position="332"/>
    </location>
</feature>
<feature type="transmembrane region" description="Helical" evidence="8">
    <location>
        <begin position="101"/>
        <end position="122"/>
    </location>
</feature>
<accession>A0A0W0WNF3</accession>
<feature type="transmembrane region" description="Helical" evidence="8">
    <location>
        <begin position="367"/>
        <end position="389"/>
    </location>
</feature>
<organism evidence="9 10">
    <name type="scientific">Legionella israelensis</name>
    <dbReference type="NCBI Taxonomy" id="454"/>
    <lineage>
        <taxon>Bacteria</taxon>
        <taxon>Pseudomonadati</taxon>
        <taxon>Pseudomonadota</taxon>
        <taxon>Gammaproteobacteria</taxon>
        <taxon>Legionellales</taxon>
        <taxon>Legionellaceae</taxon>
        <taxon>Legionella</taxon>
    </lineage>
</organism>
<evidence type="ECO:0000256" key="6">
    <source>
        <dbReference type="ARBA" id="ARBA00022989"/>
    </source>
</evidence>
<evidence type="ECO:0000256" key="3">
    <source>
        <dbReference type="ARBA" id="ARBA00022475"/>
    </source>
</evidence>
<feature type="transmembrane region" description="Helical" evidence="8">
    <location>
        <begin position="201"/>
        <end position="226"/>
    </location>
</feature>
<dbReference type="PRINTS" id="PR00173">
    <property type="entry name" value="EDTRNSPORT"/>
</dbReference>
<comment type="subcellular location">
    <subcellularLocation>
        <location evidence="1">Cell membrane</location>
        <topology evidence="1">Multi-pass membrane protein</topology>
    </subcellularLocation>
</comment>
<dbReference type="PANTHER" id="PTHR42865:SF7">
    <property type="entry name" value="PROTON_GLUTAMATE-ASPARTATE SYMPORTER"/>
    <property type="match status" value="1"/>
</dbReference>
<evidence type="ECO:0000256" key="4">
    <source>
        <dbReference type="ARBA" id="ARBA00022692"/>
    </source>
</evidence>
<dbReference type="EMBL" id="LNYH01000006">
    <property type="protein sequence ID" value="KTD33854.1"/>
    <property type="molecule type" value="Genomic_DNA"/>
</dbReference>
<dbReference type="PATRIC" id="fig|454.4.peg.232"/>
<dbReference type="PANTHER" id="PTHR42865">
    <property type="entry name" value="PROTON/GLUTAMATE-ASPARTATE SYMPORTER"/>
    <property type="match status" value="1"/>
</dbReference>
<feature type="transmembrane region" description="Helical" evidence="8">
    <location>
        <begin position="61"/>
        <end position="80"/>
    </location>
</feature>
<evidence type="ECO:0000256" key="1">
    <source>
        <dbReference type="ARBA" id="ARBA00004651"/>
    </source>
</evidence>
<feature type="transmembrane region" description="Helical" evidence="8">
    <location>
        <begin position="344"/>
        <end position="361"/>
    </location>
</feature>
<dbReference type="Gene3D" id="1.10.3860.10">
    <property type="entry name" value="Sodium:dicarboxylate symporter"/>
    <property type="match status" value="1"/>
</dbReference>
<feature type="transmembrane region" description="Helical" evidence="8">
    <location>
        <begin position="270"/>
        <end position="291"/>
    </location>
</feature>
<feature type="transmembrane region" description="Helical" evidence="8">
    <location>
        <begin position="21"/>
        <end position="41"/>
    </location>
</feature>
<keyword evidence="5" id="KW-0769">Symport</keyword>
<keyword evidence="4 8" id="KW-0812">Transmembrane</keyword>
<dbReference type="Pfam" id="PF00375">
    <property type="entry name" value="SDF"/>
    <property type="match status" value="1"/>
</dbReference>
<dbReference type="InterPro" id="IPR001991">
    <property type="entry name" value="Na-dicarboxylate_symporter"/>
</dbReference>
<comment type="caution">
    <text evidence="9">The sequence shown here is derived from an EMBL/GenBank/DDBJ whole genome shotgun (WGS) entry which is preliminary data.</text>
</comment>
<keyword evidence="3" id="KW-1003">Cell membrane</keyword>
<evidence type="ECO:0000256" key="5">
    <source>
        <dbReference type="ARBA" id="ARBA00022847"/>
    </source>
</evidence>
<dbReference type="GO" id="GO:0005886">
    <property type="term" value="C:plasma membrane"/>
    <property type="evidence" value="ECO:0007669"/>
    <property type="project" value="UniProtKB-SubCell"/>
</dbReference>
<keyword evidence="10" id="KW-1185">Reference proteome</keyword>
<gene>
    <name evidence="9" type="primary">dctA</name>
    <name evidence="9" type="ORF">Lisr_0222</name>
</gene>
<sequence length="437" mass="47590">MKYPLTAKQKMNKIFFNRLSLHILIAIIAGAVAGLILNQLSDKNFIQEYLIEGILDWGGKAFINALKMLVVPVVFVSLVCGTFSMDHTGRFGLIALKTIALYLFTTVMAIMLALFIAGIANIGVTDINLANNIQNVPEMPSIKQTLLNIFPSNPVRAMAEGNMLQIIFFALLLGIAIALSAEKGEKIRQLFREADVVIMNLVHLVFWIAPYGVFCLISVLFARLGFDLLAHLAGYFITVIIVLLIHAAVIYSLLLKVLAGLSPILFFRKMWTAMLFAFSTSSSNASIPVVMETAEQKLGVKESIAAFVIPLGATINMDGTTIMQGVATIFIANSYHIPLSVSSYLTIILLATLASIGTAGIPGVGLITLTMVLTQVGLPVEGIAMIIGIDRLLDMLRTVVNICGDATVACVVSNSEKELDRERFNQIHQNPKFEQNE</sequence>
<evidence type="ECO:0000313" key="10">
    <source>
        <dbReference type="Proteomes" id="UP000054761"/>
    </source>
</evidence>
<proteinExistence type="predicted"/>
<dbReference type="Proteomes" id="UP000054761">
    <property type="component" value="Unassembled WGS sequence"/>
</dbReference>
<keyword evidence="2" id="KW-0813">Transport</keyword>
<keyword evidence="7 8" id="KW-0472">Membrane</keyword>
<dbReference type="GO" id="GO:0015293">
    <property type="term" value="F:symporter activity"/>
    <property type="evidence" value="ECO:0007669"/>
    <property type="project" value="UniProtKB-KW"/>
</dbReference>
<evidence type="ECO:0000313" key="9">
    <source>
        <dbReference type="EMBL" id="KTD33854.1"/>
    </source>
</evidence>
<dbReference type="InterPro" id="IPR036458">
    <property type="entry name" value="Na:dicarbo_symporter_sf"/>
</dbReference>
<evidence type="ECO:0000256" key="2">
    <source>
        <dbReference type="ARBA" id="ARBA00022448"/>
    </source>
</evidence>
<reference evidence="9 10" key="1">
    <citation type="submission" date="2015-11" db="EMBL/GenBank/DDBJ databases">
        <title>Genomic analysis of 38 Legionella species identifies large and diverse effector repertoires.</title>
        <authorList>
            <person name="Burstein D."/>
            <person name="Amaro F."/>
            <person name="Zusman T."/>
            <person name="Lifshitz Z."/>
            <person name="Cohen O."/>
            <person name="Gilbert J.A."/>
            <person name="Pupko T."/>
            <person name="Shuman H.A."/>
            <person name="Segal G."/>
        </authorList>
    </citation>
    <scope>NUCLEOTIDE SEQUENCE [LARGE SCALE GENOMIC DNA]</scope>
    <source>
        <strain evidence="9 10">Bercovier 4</strain>
    </source>
</reference>
<dbReference type="STRING" id="454.Lisr_0222"/>
<dbReference type="GO" id="GO:0006835">
    <property type="term" value="P:dicarboxylic acid transport"/>
    <property type="evidence" value="ECO:0007669"/>
    <property type="project" value="TreeGrafter"/>
</dbReference>
<feature type="transmembrane region" description="Helical" evidence="8">
    <location>
        <begin position="163"/>
        <end position="181"/>
    </location>
</feature>
<dbReference type="FunFam" id="1.10.3860.10:FF:000001">
    <property type="entry name" value="C4-dicarboxylate transport protein"/>
    <property type="match status" value="1"/>
</dbReference>
<keyword evidence="6 8" id="KW-1133">Transmembrane helix</keyword>
<evidence type="ECO:0000256" key="8">
    <source>
        <dbReference type="SAM" id="Phobius"/>
    </source>
</evidence>
<dbReference type="AlphaFoldDB" id="A0A0W0WNF3"/>